<accession>A0A2R4SZ62</accession>
<dbReference type="KEGG" id="slk:SLUN_08200"/>
<evidence type="ECO:0000313" key="1">
    <source>
        <dbReference type="EMBL" id="AVZ72185.1"/>
    </source>
</evidence>
<dbReference type="AlphaFoldDB" id="A0A2R4SZ62"/>
<dbReference type="GeneID" id="55655242"/>
<evidence type="ECO:0000313" key="2">
    <source>
        <dbReference type="Proteomes" id="UP000244201"/>
    </source>
</evidence>
<reference evidence="1 2" key="1">
    <citation type="submission" date="2018-01" db="EMBL/GenBank/DDBJ databases">
        <title>Complete genome sequence of Streptomyces lunaelactis MM109T, a Ferroverdin A producer isolated from cave moonmilk deposits.</title>
        <authorList>
            <person name="Naome A."/>
            <person name="Martinet L."/>
            <person name="Maciejewska M."/>
            <person name="Anderssen S."/>
            <person name="Adam D."/>
            <person name="Tenconi E."/>
            <person name="Deflandre B."/>
            <person name="Arguelles-Arias A."/>
            <person name="Calusinska M."/>
            <person name="Copieters W."/>
            <person name="Karim L."/>
            <person name="Hanikenne M."/>
            <person name="Baurain D."/>
            <person name="van Wezel G."/>
            <person name="Smargiasso N."/>
            <person name="de Pauw E."/>
            <person name="Delfosse P."/>
            <person name="Rigali S."/>
        </authorList>
    </citation>
    <scope>NUCLEOTIDE SEQUENCE [LARGE SCALE GENOMIC DNA]</scope>
    <source>
        <strain evidence="1 2">MM109</strain>
    </source>
</reference>
<sequence>MHTATDTELAIANWLARALGVPEVAHSDWREQRLTMLPTGRLFDAVRMPRALVHAAIGSTAADVVTRTLAELLDGPVICDRQTWYYALVPPRTTEDWASSLAQCRGRGGWLGVPSADRTQPRGVHWAVLPRSAGDLCTAEAVAALLAIGRDRLEASS</sequence>
<protein>
    <submittedName>
        <fullName evidence="1">Uncharacterized protein</fullName>
    </submittedName>
</protein>
<dbReference type="OrthoDB" id="4232363at2"/>
<gene>
    <name evidence="1" type="ORF">SLUN_08200</name>
</gene>
<dbReference type="RefSeq" id="WP_108147867.1">
    <property type="nucleotide sequence ID" value="NZ_CP026304.1"/>
</dbReference>
<keyword evidence="2" id="KW-1185">Reference proteome</keyword>
<organism evidence="1 2">
    <name type="scientific">Streptomyces lunaelactis</name>
    <dbReference type="NCBI Taxonomy" id="1535768"/>
    <lineage>
        <taxon>Bacteria</taxon>
        <taxon>Bacillati</taxon>
        <taxon>Actinomycetota</taxon>
        <taxon>Actinomycetes</taxon>
        <taxon>Kitasatosporales</taxon>
        <taxon>Streptomycetaceae</taxon>
        <taxon>Streptomyces</taxon>
    </lineage>
</organism>
<proteinExistence type="predicted"/>
<dbReference type="EMBL" id="CP026304">
    <property type="protein sequence ID" value="AVZ72185.1"/>
    <property type="molecule type" value="Genomic_DNA"/>
</dbReference>
<name>A0A2R4SZ62_9ACTN</name>
<dbReference type="Proteomes" id="UP000244201">
    <property type="component" value="Chromosome"/>
</dbReference>